<sequence length="122" mass="14389">STIHFKNLQEPRKPQKFFVGPFIITKLHGKTTVEVILTPEFDRKHPVFPVKKPNVTPILPKEEKQFLKIVKEKELKENNQDTILYLFRYKNGIEYDEWLLTDKAPNNKTTFRAHGAAKREQT</sequence>
<accession>A0A9P6NSY1</accession>
<protein>
    <submittedName>
        <fullName evidence="1">Uncharacterized protein</fullName>
    </submittedName>
</protein>
<evidence type="ECO:0000313" key="2">
    <source>
        <dbReference type="Proteomes" id="UP000886653"/>
    </source>
</evidence>
<evidence type="ECO:0000313" key="1">
    <source>
        <dbReference type="EMBL" id="KAG0149659.1"/>
    </source>
</evidence>
<dbReference type="AlphaFoldDB" id="A0A9P6NSY1"/>
<keyword evidence="2" id="KW-1185">Reference proteome</keyword>
<dbReference type="OrthoDB" id="2690418at2759"/>
<comment type="caution">
    <text evidence="1">The sequence shown here is derived from an EMBL/GenBank/DDBJ whole genome shotgun (WGS) entry which is preliminary data.</text>
</comment>
<reference evidence="1" key="1">
    <citation type="submission" date="2013-11" db="EMBL/GenBank/DDBJ databases">
        <title>Genome sequence of the fusiform rust pathogen reveals effectors for host alternation and coevolution with pine.</title>
        <authorList>
            <consortium name="DOE Joint Genome Institute"/>
            <person name="Smith K."/>
            <person name="Pendleton A."/>
            <person name="Kubisiak T."/>
            <person name="Anderson C."/>
            <person name="Salamov A."/>
            <person name="Aerts A."/>
            <person name="Riley R."/>
            <person name="Clum A."/>
            <person name="Lindquist E."/>
            <person name="Ence D."/>
            <person name="Campbell M."/>
            <person name="Kronenberg Z."/>
            <person name="Feau N."/>
            <person name="Dhillon B."/>
            <person name="Hamelin R."/>
            <person name="Burleigh J."/>
            <person name="Smith J."/>
            <person name="Yandell M."/>
            <person name="Nelson C."/>
            <person name="Grigoriev I."/>
            <person name="Davis J."/>
        </authorList>
    </citation>
    <scope>NUCLEOTIDE SEQUENCE</scope>
    <source>
        <strain evidence="1">G11</strain>
    </source>
</reference>
<organism evidence="1 2">
    <name type="scientific">Cronartium quercuum f. sp. fusiforme G11</name>
    <dbReference type="NCBI Taxonomy" id="708437"/>
    <lineage>
        <taxon>Eukaryota</taxon>
        <taxon>Fungi</taxon>
        <taxon>Dikarya</taxon>
        <taxon>Basidiomycota</taxon>
        <taxon>Pucciniomycotina</taxon>
        <taxon>Pucciniomycetes</taxon>
        <taxon>Pucciniales</taxon>
        <taxon>Coleosporiaceae</taxon>
        <taxon>Cronartium</taxon>
    </lineage>
</organism>
<dbReference type="Proteomes" id="UP000886653">
    <property type="component" value="Unassembled WGS sequence"/>
</dbReference>
<gene>
    <name evidence="1" type="ORF">CROQUDRAFT_39589</name>
</gene>
<name>A0A9P6NSY1_9BASI</name>
<proteinExistence type="predicted"/>
<dbReference type="EMBL" id="MU167226">
    <property type="protein sequence ID" value="KAG0149659.1"/>
    <property type="molecule type" value="Genomic_DNA"/>
</dbReference>
<feature type="non-terminal residue" evidence="1">
    <location>
        <position position="1"/>
    </location>
</feature>